<evidence type="ECO:0000313" key="1">
    <source>
        <dbReference type="EnsemblMetazoa" id="Aqu2.1.35824_001"/>
    </source>
</evidence>
<name>A0A1X7V7P0_AMPQE</name>
<organism evidence="1">
    <name type="scientific">Amphimedon queenslandica</name>
    <name type="common">Sponge</name>
    <dbReference type="NCBI Taxonomy" id="400682"/>
    <lineage>
        <taxon>Eukaryota</taxon>
        <taxon>Metazoa</taxon>
        <taxon>Porifera</taxon>
        <taxon>Demospongiae</taxon>
        <taxon>Heteroscleromorpha</taxon>
        <taxon>Haplosclerida</taxon>
        <taxon>Niphatidae</taxon>
        <taxon>Amphimedon</taxon>
    </lineage>
</organism>
<accession>A0A1X7V7P0</accession>
<protein>
    <submittedName>
        <fullName evidence="1">Uncharacterized protein</fullName>
    </submittedName>
</protein>
<sequence>GVGKSFHITLPFTF</sequence>
<reference evidence="1" key="1">
    <citation type="submission" date="2017-05" db="UniProtKB">
        <authorList>
            <consortium name="EnsemblMetazoa"/>
        </authorList>
    </citation>
    <scope>IDENTIFICATION</scope>
</reference>
<proteinExistence type="predicted"/>
<dbReference type="EnsemblMetazoa" id="Aqu2.1.35824_001">
    <property type="protein sequence ID" value="Aqu2.1.35824_001"/>
    <property type="gene ID" value="Aqu2.1.35824"/>
</dbReference>
<dbReference type="InParanoid" id="A0A1X7V7P0"/>